<dbReference type="PROSITE" id="PS50110">
    <property type="entry name" value="RESPONSE_REGULATORY"/>
    <property type="match status" value="1"/>
</dbReference>
<organism evidence="3 4">
    <name type="scientific">Pedobacter flavus</name>
    <dbReference type="NCBI Taxonomy" id="3113906"/>
    <lineage>
        <taxon>Bacteria</taxon>
        <taxon>Pseudomonadati</taxon>
        <taxon>Bacteroidota</taxon>
        <taxon>Sphingobacteriia</taxon>
        <taxon>Sphingobacteriales</taxon>
        <taxon>Sphingobacteriaceae</taxon>
        <taxon>Pedobacter</taxon>
    </lineage>
</organism>
<dbReference type="SUPFAM" id="SSF52172">
    <property type="entry name" value="CheY-like"/>
    <property type="match status" value="1"/>
</dbReference>
<evidence type="ECO:0000259" key="2">
    <source>
        <dbReference type="PROSITE" id="PS50110"/>
    </source>
</evidence>
<dbReference type="SMART" id="SM00850">
    <property type="entry name" value="LytTR"/>
    <property type="match status" value="1"/>
</dbReference>
<dbReference type="InterPro" id="IPR001789">
    <property type="entry name" value="Sig_transdc_resp-reg_receiver"/>
</dbReference>
<keyword evidence="4" id="KW-1185">Reference proteome</keyword>
<dbReference type="Pfam" id="PF04397">
    <property type="entry name" value="LytTR"/>
    <property type="match status" value="1"/>
</dbReference>
<evidence type="ECO:0000256" key="1">
    <source>
        <dbReference type="PROSITE-ProRule" id="PRU00169"/>
    </source>
</evidence>
<comment type="caution">
    <text evidence="1">Lacks conserved residue(s) required for the propagation of feature annotation.</text>
</comment>
<dbReference type="RefSeq" id="WP_330145066.1">
    <property type="nucleotide sequence ID" value="NZ_JAZDQU010000001.1"/>
</dbReference>
<evidence type="ECO:0000313" key="3">
    <source>
        <dbReference type="EMBL" id="MEE1884148.1"/>
    </source>
</evidence>
<dbReference type="GO" id="GO:0003677">
    <property type="term" value="F:DNA binding"/>
    <property type="evidence" value="ECO:0007669"/>
    <property type="project" value="UniProtKB-KW"/>
</dbReference>
<evidence type="ECO:0000313" key="4">
    <source>
        <dbReference type="Proteomes" id="UP001337681"/>
    </source>
</evidence>
<reference evidence="3 4" key="1">
    <citation type="submission" date="2024-01" db="EMBL/GenBank/DDBJ databases">
        <title>Pedobacter sp. nov., isolated from oil-contaminated soil.</title>
        <authorList>
            <person name="Le N.T.T."/>
        </authorList>
    </citation>
    <scope>NUCLEOTIDE SEQUENCE [LARGE SCALE GENOMIC DNA]</scope>
    <source>
        <strain evidence="3 4">VNH31</strain>
    </source>
</reference>
<gene>
    <name evidence="3" type="ORF">VRU49_01835</name>
</gene>
<feature type="domain" description="Response regulatory" evidence="2">
    <location>
        <begin position="2"/>
        <end position="116"/>
    </location>
</feature>
<comment type="caution">
    <text evidence="3">The sequence shown here is derived from an EMBL/GenBank/DDBJ whole genome shotgun (WGS) entry which is preliminary data.</text>
</comment>
<dbReference type="InterPro" id="IPR011006">
    <property type="entry name" value="CheY-like_superfamily"/>
</dbReference>
<dbReference type="Proteomes" id="UP001337681">
    <property type="component" value="Unassembled WGS sequence"/>
</dbReference>
<name>A0ABU7GYQ2_9SPHI</name>
<dbReference type="EMBL" id="JAZDQU010000001">
    <property type="protein sequence ID" value="MEE1884148.1"/>
    <property type="molecule type" value="Genomic_DNA"/>
</dbReference>
<proteinExistence type="predicted"/>
<keyword evidence="3" id="KW-0238">DNA-binding</keyword>
<sequence>MKVIIIGEDASILNLLADYLTNITDFEIVDVFNSTNYALMVEKLHKNEIDLIFFEINRETSDLIEVCRYLRKCTKSLILTSKNKDFTSFAFDVGADNYLHIPITEEKFNIEIFKIKNKIREKQILETHKFGNFYLKGGSKNSFSSISIKEILSVEGLRNYVIFNYFDSSKPESKNSITYLSLKEVEKNLESLYFLRINKSQIISLRHILKVSGNKITMKNDREFIVGAKYRDKFFTHINKHKIF</sequence>
<accession>A0ABU7GYQ2</accession>
<protein>
    <submittedName>
        <fullName evidence="3">LytTR family transcriptional regulator DNA-binding domain-containing protein</fullName>
    </submittedName>
</protein>
<dbReference type="InterPro" id="IPR007492">
    <property type="entry name" value="LytTR_DNA-bd_dom"/>
</dbReference>
<dbReference type="Gene3D" id="3.40.50.2300">
    <property type="match status" value="1"/>
</dbReference>
<dbReference type="Gene3D" id="2.40.50.1020">
    <property type="entry name" value="LytTr DNA-binding domain"/>
    <property type="match status" value="1"/>
</dbReference>